<evidence type="ECO:0000313" key="2">
    <source>
        <dbReference type="EMBL" id="KAL0070035.1"/>
    </source>
</evidence>
<reference evidence="2 3" key="1">
    <citation type="submission" date="2024-05" db="EMBL/GenBank/DDBJ databases">
        <title>A draft genome resource for the thread blight pathogen Marasmius tenuissimus strain MS-2.</title>
        <authorList>
            <person name="Yulfo-Soto G.E."/>
            <person name="Baruah I.K."/>
            <person name="Amoako-Attah I."/>
            <person name="Bukari Y."/>
            <person name="Meinhardt L.W."/>
            <person name="Bailey B.A."/>
            <person name="Cohen S.P."/>
        </authorList>
    </citation>
    <scope>NUCLEOTIDE SEQUENCE [LARGE SCALE GENOMIC DNA]</scope>
    <source>
        <strain evidence="2 3">MS-2</strain>
    </source>
</reference>
<evidence type="ECO:0000313" key="3">
    <source>
        <dbReference type="Proteomes" id="UP001437256"/>
    </source>
</evidence>
<feature type="compositionally biased region" description="Polar residues" evidence="1">
    <location>
        <begin position="424"/>
        <end position="434"/>
    </location>
</feature>
<organism evidence="2 3">
    <name type="scientific">Marasmius tenuissimus</name>
    <dbReference type="NCBI Taxonomy" id="585030"/>
    <lineage>
        <taxon>Eukaryota</taxon>
        <taxon>Fungi</taxon>
        <taxon>Dikarya</taxon>
        <taxon>Basidiomycota</taxon>
        <taxon>Agaricomycotina</taxon>
        <taxon>Agaricomycetes</taxon>
        <taxon>Agaricomycetidae</taxon>
        <taxon>Agaricales</taxon>
        <taxon>Marasmiineae</taxon>
        <taxon>Marasmiaceae</taxon>
        <taxon>Marasmius</taxon>
    </lineage>
</organism>
<dbReference type="InterPro" id="IPR032675">
    <property type="entry name" value="LRR_dom_sf"/>
</dbReference>
<accession>A0ABR3A7Q9</accession>
<dbReference type="SUPFAM" id="SSF52047">
    <property type="entry name" value="RNI-like"/>
    <property type="match status" value="1"/>
</dbReference>
<gene>
    <name evidence="2" type="ORF">AAF712_002932</name>
</gene>
<sequence length="434" mass="48085">MVDNTPSSLPIVTDFNSNPYTALMHLLLCYSHRWRTLSLGSGVKASHLRPLERLTRADLPLLETVYIAKVALLVEVTSSPDPSISPREDPTSFANLLPQLPSLRSLHSRPGCNLVVEIASTYRRLTHLTVSLSIPPAAALRQIALSCRGLSTLTIQSFLYSSPGGAAAVLTPLKENHVNWPSLQELNLQLEGPGYYTGAYSSPAFHPVLRGTFDEIIAPQLRRLFVQFGQSTSRPVKDTVPFQGFVARSPHLTHLYILGYNVLDPEALSQCLQYTPSLTSLTVRPRMQFFSSRQEVRDLARIPPTVIFPPPEWIPKFLSSLNGLGSCPEMELFHCGGCTPVDINSIIEFVHEESRLSMLKHVRAELGFLGEEGVRAVTSTTLKETLGTLRETRGISVDLEWQVSETIQLDDPSKGMPIEDSPWASDSSFNRPFE</sequence>
<evidence type="ECO:0000256" key="1">
    <source>
        <dbReference type="SAM" id="MobiDB-lite"/>
    </source>
</evidence>
<dbReference type="Gene3D" id="3.80.10.10">
    <property type="entry name" value="Ribonuclease Inhibitor"/>
    <property type="match status" value="1"/>
</dbReference>
<feature type="region of interest" description="Disordered" evidence="1">
    <location>
        <begin position="410"/>
        <end position="434"/>
    </location>
</feature>
<keyword evidence="3" id="KW-1185">Reference proteome</keyword>
<protein>
    <recommendedName>
        <fullName evidence="4">F-box domain-containing protein</fullName>
    </recommendedName>
</protein>
<proteinExistence type="predicted"/>
<comment type="caution">
    <text evidence="2">The sequence shown here is derived from an EMBL/GenBank/DDBJ whole genome shotgun (WGS) entry which is preliminary data.</text>
</comment>
<dbReference type="Proteomes" id="UP001437256">
    <property type="component" value="Unassembled WGS sequence"/>
</dbReference>
<name>A0ABR3A7Q9_9AGAR</name>
<evidence type="ECO:0008006" key="4">
    <source>
        <dbReference type="Google" id="ProtNLM"/>
    </source>
</evidence>
<dbReference type="EMBL" id="JBBXMP010000009">
    <property type="protein sequence ID" value="KAL0070035.1"/>
    <property type="molecule type" value="Genomic_DNA"/>
</dbReference>